<dbReference type="GO" id="GO:0006811">
    <property type="term" value="P:monoatomic ion transport"/>
    <property type="evidence" value="ECO:0007669"/>
    <property type="project" value="UniProtKB-KW"/>
</dbReference>
<dbReference type="Pfam" id="PF22461">
    <property type="entry name" value="SLBB_2"/>
    <property type="match status" value="2"/>
</dbReference>
<evidence type="ECO:0000256" key="7">
    <source>
        <dbReference type="ARBA" id="ARBA00022729"/>
    </source>
</evidence>
<dbReference type="InterPro" id="IPR054765">
    <property type="entry name" value="SLBB_dom"/>
</dbReference>
<keyword evidence="6" id="KW-0812">Transmembrane</keyword>
<evidence type="ECO:0000259" key="16">
    <source>
        <dbReference type="Pfam" id="PF22461"/>
    </source>
</evidence>
<dbReference type="Gene3D" id="3.30.1950.10">
    <property type="entry name" value="wza like domain"/>
    <property type="match status" value="1"/>
</dbReference>
<comment type="similarity">
    <text evidence="2">Belongs to the BexD/CtrA/VexA family.</text>
</comment>
<evidence type="ECO:0000256" key="9">
    <source>
        <dbReference type="ARBA" id="ARBA00023065"/>
    </source>
</evidence>
<dbReference type="Pfam" id="PF02563">
    <property type="entry name" value="Poly_export"/>
    <property type="match status" value="1"/>
</dbReference>
<feature type="domain" description="Polysaccharide export protein N-terminal" evidence="15">
    <location>
        <begin position="135"/>
        <end position="223"/>
    </location>
</feature>
<dbReference type="PANTHER" id="PTHR33619">
    <property type="entry name" value="POLYSACCHARIDE EXPORT PROTEIN GFCE-RELATED"/>
    <property type="match status" value="1"/>
</dbReference>
<dbReference type="EMBL" id="CABVPY010000015">
    <property type="protein sequence ID" value="VWB61299.1"/>
    <property type="molecule type" value="Genomic_DNA"/>
</dbReference>
<feature type="domain" description="SLBB" evidence="16">
    <location>
        <begin position="315"/>
        <end position="409"/>
    </location>
</feature>
<keyword evidence="3" id="KW-0813">Transport</keyword>
<keyword evidence="7" id="KW-0732">Signal</keyword>
<proteinExistence type="inferred from homology"/>
<keyword evidence="11" id="KW-0472">Membrane</keyword>
<dbReference type="GO" id="GO:0046930">
    <property type="term" value="C:pore complex"/>
    <property type="evidence" value="ECO:0007669"/>
    <property type="project" value="UniProtKB-KW"/>
</dbReference>
<keyword evidence="8" id="KW-0625">Polysaccharide transport</keyword>
<name>A0A6P2KWB4_BURL3</name>
<evidence type="ECO:0000256" key="1">
    <source>
        <dbReference type="ARBA" id="ARBA00004571"/>
    </source>
</evidence>
<evidence type="ECO:0000256" key="14">
    <source>
        <dbReference type="ARBA" id="ARBA00023288"/>
    </source>
</evidence>
<dbReference type="Gene3D" id="3.10.560.10">
    <property type="entry name" value="Outer membrane lipoprotein wza domain like"/>
    <property type="match status" value="2"/>
</dbReference>
<evidence type="ECO:0000256" key="12">
    <source>
        <dbReference type="ARBA" id="ARBA00023139"/>
    </source>
</evidence>
<evidence type="ECO:0000256" key="2">
    <source>
        <dbReference type="ARBA" id="ARBA00009450"/>
    </source>
</evidence>
<evidence type="ECO:0000256" key="11">
    <source>
        <dbReference type="ARBA" id="ARBA00023136"/>
    </source>
</evidence>
<reference evidence="17 18" key="1">
    <citation type="submission" date="2019-09" db="EMBL/GenBank/DDBJ databases">
        <authorList>
            <person name="Depoorter E."/>
        </authorList>
    </citation>
    <scope>NUCLEOTIDE SEQUENCE [LARGE SCALE GENOMIC DNA]</scope>
    <source>
        <strain evidence="17">LMG 6863</strain>
    </source>
</reference>
<dbReference type="InterPro" id="IPR003715">
    <property type="entry name" value="Poly_export_N"/>
</dbReference>
<keyword evidence="12" id="KW-0564">Palmitate</keyword>
<feature type="domain" description="SLBB" evidence="16">
    <location>
        <begin position="231"/>
        <end position="305"/>
    </location>
</feature>
<keyword evidence="4" id="KW-1134">Transmembrane beta strand</keyword>
<dbReference type="Proteomes" id="UP000494170">
    <property type="component" value="Unassembled WGS sequence"/>
</dbReference>
<evidence type="ECO:0000256" key="3">
    <source>
        <dbReference type="ARBA" id="ARBA00022448"/>
    </source>
</evidence>
<gene>
    <name evidence="17" type="ORF">BLA6863_02852</name>
</gene>
<evidence type="ECO:0000259" key="15">
    <source>
        <dbReference type="Pfam" id="PF02563"/>
    </source>
</evidence>
<dbReference type="GO" id="GO:0009279">
    <property type="term" value="C:cell outer membrane"/>
    <property type="evidence" value="ECO:0007669"/>
    <property type="project" value="UniProtKB-SubCell"/>
</dbReference>
<evidence type="ECO:0000313" key="18">
    <source>
        <dbReference type="Proteomes" id="UP000494170"/>
    </source>
</evidence>
<keyword evidence="9" id="KW-0406">Ion transport</keyword>
<evidence type="ECO:0000256" key="6">
    <source>
        <dbReference type="ARBA" id="ARBA00022692"/>
    </source>
</evidence>
<evidence type="ECO:0000256" key="8">
    <source>
        <dbReference type="ARBA" id="ARBA00023047"/>
    </source>
</evidence>
<evidence type="ECO:0000256" key="5">
    <source>
        <dbReference type="ARBA" id="ARBA00022597"/>
    </source>
</evidence>
<dbReference type="GO" id="GO:0015159">
    <property type="term" value="F:polysaccharide transmembrane transporter activity"/>
    <property type="evidence" value="ECO:0007669"/>
    <property type="project" value="InterPro"/>
</dbReference>
<keyword evidence="5" id="KW-0762">Sugar transport</keyword>
<evidence type="ECO:0000256" key="10">
    <source>
        <dbReference type="ARBA" id="ARBA00023114"/>
    </source>
</evidence>
<dbReference type="InterPro" id="IPR049712">
    <property type="entry name" value="Poly_export"/>
</dbReference>
<dbReference type="AlphaFoldDB" id="A0A6P2KWB4"/>
<evidence type="ECO:0000256" key="4">
    <source>
        <dbReference type="ARBA" id="ARBA00022452"/>
    </source>
</evidence>
<accession>A0A6P2KWB4</accession>
<keyword evidence="13" id="KW-0998">Cell outer membrane</keyword>
<comment type="subcellular location">
    <subcellularLocation>
        <location evidence="1">Cell outer membrane</location>
        <topology evidence="1">Multi-pass membrane protein</topology>
    </subcellularLocation>
</comment>
<evidence type="ECO:0000256" key="13">
    <source>
        <dbReference type="ARBA" id="ARBA00023237"/>
    </source>
</evidence>
<keyword evidence="14" id="KW-0449">Lipoprotein</keyword>
<protein>
    <submittedName>
        <fullName evidence="17">Polysaccharide export protein</fullName>
    </submittedName>
</protein>
<organism evidence="17 18">
    <name type="scientific">Burkholderia lata (strain ATCC 17760 / DSM 23089 / LMG 22485 / NCIMB 9086 / R18194 / 383)</name>
    <dbReference type="NCBI Taxonomy" id="482957"/>
    <lineage>
        <taxon>Bacteria</taxon>
        <taxon>Pseudomonadati</taxon>
        <taxon>Pseudomonadota</taxon>
        <taxon>Betaproteobacteria</taxon>
        <taxon>Burkholderiales</taxon>
        <taxon>Burkholderiaceae</taxon>
        <taxon>Burkholderia</taxon>
        <taxon>Burkholderia cepacia complex</taxon>
    </lineage>
</organism>
<dbReference type="PANTHER" id="PTHR33619:SF3">
    <property type="entry name" value="POLYSACCHARIDE EXPORT PROTEIN GFCE-RELATED"/>
    <property type="match status" value="1"/>
</dbReference>
<evidence type="ECO:0000313" key="17">
    <source>
        <dbReference type="EMBL" id="VWB61299.1"/>
    </source>
</evidence>
<keyword evidence="10" id="KW-0626">Porin</keyword>
<sequence length="439" mass="47134">MLTKAQCWCGSDECVGVSAKNDFERSFFAAPFYFIFRRATIRAITISRQFPEMLRALCRALSVTFVGGSALLAGCSAIPSSGPSRAQIDQAGGQPADSGIQVIDVTDAVARKLFDERRQADFSTVLGKGGAFRQQLGVGDTVDVSIWEAPPATLFGGESDVRTGGSNARATTLPEQTIDGDGTISVPFIGAVKAAGRTPAELQRDIVSRLKLMAHDPQVLVKLSRNVTSYVTVVGDVASSNRMQLTARGERVLDALAGAGGVRQPIDKTTIQITRGNTVASLPLQTLIRDPRQNVRLHAGDVVTVLYQPYSFLALGATGKNQEINFEAQGITLAQAIARAGGLEDSRSDARGVFVFRLESADAIPWPNTPVRTTVDGKVPVVYRLNLRDPSSFFVTQSFMMDNGDLLYVSNAPITELQKVLNLIFSVAYPVVTGVQSFK</sequence>
<dbReference type="GO" id="GO:0015288">
    <property type="term" value="F:porin activity"/>
    <property type="evidence" value="ECO:0007669"/>
    <property type="project" value="UniProtKB-KW"/>
</dbReference>